<evidence type="ECO:0000256" key="1">
    <source>
        <dbReference type="SAM" id="Phobius"/>
    </source>
</evidence>
<keyword evidence="1" id="KW-0812">Transmembrane</keyword>
<evidence type="ECO:0000313" key="2">
    <source>
        <dbReference type="EMBL" id="GGC95687.1"/>
    </source>
</evidence>
<keyword evidence="1" id="KW-0472">Membrane</keyword>
<feature type="transmembrane region" description="Helical" evidence="1">
    <location>
        <begin position="29"/>
        <end position="48"/>
    </location>
</feature>
<name>A0ABQ1PEF9_9BACI</name>
<dbReference type="RefSeq" id="WP_062443299.1">
    <property type="nucleotide sequence ID" value="NZ_BMCJ01000005.1"/>
</dbReference>
<keyword evidence="3" id="KW-1185">Reference proteome</keyword>
<proteinExistence type="predicted"/>
<evidence type="ECO:0000313" key="3">
    <source>
        <dbReference type="Proteomes" id="UP000619534"/>
    </source>
</evidence>
<dbReference type="EMBL" id="BMCJ01000005">
    <property type="protein sequence ID" value="GGC95687.1"/>
    <property type="molecule type" value="Genomic_DNA"/>
</dbReference>
<keyword evidence="1" id="KW-1133">Transmembrane helix</keyword>
<reference evidence="3" key="1">
    <citation type="journal article" date="2019" name="Int. J. Syst. Evol. Microbiol.">
        <title>The Global Catalogue of Microorganisms (GCM) 10K type strain sequencing project: providing services to taxonomists for standard genome sequencing and annotation.</title>
        <authorList>
            <consortium name="The Broad Institute Genomics Platform"/>
            <consortium name="The Broad Institute Genome Sequencing Center for Infectious Disease"/>
            <person name="Wu L."/>
            <person name="Ma J."/>
        </authorList>
    </citation>
    <scope>NUCLEOTIDE SEQUENCE [LARGE SCALE GENOMIC DNA]</scope>
    <source>
        <strain evidence="3">CCM 7282</strain>
    </source>
</reference>
<protein>
    <submittedName>
        <fullName evidence="2">Uncharacterized protein</fullName>
    </submittedName>
</protein>
<sequence>MWAISFTALLIWAGLGIKKLHSTGLWKDLIVYACVWAVAMTIITLYRFHIPVPNPLDGISYIYQPLSKLYQQLFS</sequence>
<gene>
    <name evidence="2" type="ORF">GCM10007216_28040</name>
</gene>
<comment type="caution">
    <text evidence="2">The sequence shown here is derived from an EMBL/GenBank/DDBJ whole genome shotgun (WGS) entry which is preliminary data.</text>
</comment>
<dbReference type="Proteomes" id="UP000619534">
    <property type="component" value="Unassembled WGS sequence"/>
</dbReference>
<organism evidence="2 3">
    <name type="scientific">Thalassobacillus devorans</name>
    <dbReference type="NCBI Taxonomy" id="279813"/>
    <lineage>
        <taxon>Bacteria</taxon>
        <taxon>Bacillati</taxon>
        <taxon>Bacillota</taxon>
        <taxon>Bacilli</taxon>
        <taxon>Bacillales</taxon>
        <taxon>Bacillaceae</taxon>
        <taxon>Thalassobacillus</taxon>
    </lineage>
</organism>
<accession>A0ABQ1PEF9</accession>